<dbReference type="EMBL" id="VDUX01000003">
    <property type="protein sequence ID" value="TXL61486.1"/>
    <property type="molecule type" value="Genomic_DNA"/>
</dbReference>
<evidence type="ECO:0000313" key="1">
    <source>
        <dbReference type="EMBL" id="TXL61486.1"/>
    </source>
</evidence>
<evidence type="ECO:0008006" key="3">
    <source>
        <dbReference type="Google" id="ProtNLM"/>
    </source>
</evidence>
<dbReference type="AlphaFoldDB" id="A0A5C8NK61"/>
<gene>
    <name evidence="1" type="ORF">FHP06_08665</name>
</gene>
<name>A0A5C8NK61_9ACTN</name>
<reference evidence="1 2" key="1">
    <citation type="submission" date="2019-06" db="EMBL/GenBank/DDBJ databases">
        <title>Aeromicrobium sp. nov., isolated from a maize field.</title>
        <authorList>
            <person name="Lin S.-Y."/>
            <person name="Tsai C.-F."/>
            <person name="Young C.-C."/>
        </authorList>
    </citation>
    <scope>NUCLEOTIDE SEQUENCE [LARGE SCALE GENOMIC DNA]</scope>
    <source>
        <strain evidence="1 2">CC-CFT486</strain>
    </source>
</reference>
<dbReference type="RefSeq" id="WP_147685802.1">
    <property type="nucleotide sequence ID" value="NZ_VDUX01000003.1"/>
</dbReference>
<dbReference type="OrthoDB" id="3464514at2"/>
<protein>
    <recommendedName>
        <fullName evidence="3">ABM domain-containing protein</fullName>
    </recommendedName>
</protein>
<accession>A0A5C8NK61</accession>
<comment type="caution">
    <text evidence="1">The sequence shown here is derived from an EMBL/GenBank/DDBJ whole genome shotgun (WGS) entry which is preliminary data.</text>
</comment>
<keyword evidence="2" id="KW-1185">Reference proteome</keyword>
<evidence type="ECO:0000313" key="2">
    <source>
        <dbReference type="Proteomes" id="UP000321571"/>
    </source>
</evidence>
<organism evidence="1 2">
    <name type="scientific">Aeromicrobium terrae</name>
    <dbReference type="NCBI Taxonomy" id="2498846"/>
    <lineage>
        <taxon>Bacteria</taxon>
        <taxon>Bacillati</taxon>
        <taxon>Actinomycetota</taxon>
        <taxon>Actinomycetes</taxon>
        <taxon>Propionibacteriales</taxon>
        <taxon>Nocardioidaceae</taxon>
        <taxon>Aeromicrobium</taxon>
    </lineage>
</organism>
<dbReference type="Proteomes" id="UP000321571">
    <property type="component" value="Unassembled WGS sequence"/>
</dbReference>
<proteinExistence type="predicted"/>
<sequence length="194" mass="21589">MFIQVIQSRASKRAEIRQLFAEWAAQPRTEPTGWLGGTYGFTDDDQLFAVIRFESKEAAMANSARPETDAMAQKMMELTDGPPTFIDCDDVTEWLDGGSDDAGFVQIMKGHTDDPESLKAARPDDRIREERPEIIGGTLAIADDGTWVQTVAFTSEEAAREGEKKPPPPEVQEAMAAFGEVEFFDLHDPWFESP</sequence>